<dbReference type="PANTHER" id="PTHR30386">
    <property type="entry name" value="MEMBRANE FUSION SUBUNIT OF EMRAB-TOLC MULTIDRUG EFFLUX PUMP"/>
    <property type="match status" value="1"/>
</dbReference>
<keyword evidence="3 6" id="KW-0812">Transmembrane</keyword>
<protein>
    <submittedName>
        <fullName evidence="7">HlyD family secretion protein</fullName>
    </submittedName>
</protein>
<evidence type="ECO:0000256" key="6">
    <source>
        <dbReference type="SAM" id="Phobius"/>
    </source>
</evidence>
<dbReference type="NCBIfam" id="TIGR03794">
    <property type="entry name" value="NHLM_micro_HlyD"/>
    <property type="match status" value="1"/>
</dbReference>
<keyword evidence="4 6" id="KW-1133">Transmembrane helix</keyword>
<dbReference type="GO" id="GO:0016020">
    <property type="term" value="C:membrane"/>
    <property type="evidence" value="ECO:0007669"/>
    <property type="project" value="UniProtKB-SubCell"/>
</dbReference>
<comment type="subcellular location">
    <subcellularLocation>
        <location evidence="1">Membrane</location>
        <topology evidence="1">Single-pass membrane protein</topology>
    </subcellularLocation>
</comment>
<evidence type="ECO:0000313" key="8">
    <source>
        <dbReference type="Proteomes" id="UP000183997"/>
    </source>
</evidence>
<dbReference type="InterPro" id="IPR022275">
    <property type="entry name" value="NHPM_bacteriocin_SS_HylD"/>
</dbReference>
<dbReference type="STRING" id="1121421.SAMN02745123_00272"/>
<reference evidence="8" key="1">
    <citation type="submission" date="2016-11" db="EMBL/GenBank/DDBJ databases">
        <authorList>
            <person name="Varghese N."/>
            <person name="Submissions S."/>
        </authorList>
    </citation>
    <scope>NUCLEOTIDE SEQUENCE [LARGE SCALE GENOMIC DNA]</scope>
    <source>
        <strain evidence="8">DSM 10349</strain>
    </source>
</reference>
<evidence type="ECO:0000256" key="1">
    <source>
        <dbReference type="ARBA" id="ARBA00004167"/>
    </source>
</evidence>
<keyword evidence="8" id="KW-1185">Reference proteome</keyword>
<accession>A0A1M6NV11</accession>
<organism evidence="7 8">
    <name type="scientific">Desulforamulus aeronauticus DSM 10349</name>
    <dbReference type="NCBI Taxonomy" id="1121421"/>
    <lineage>
        <taxon>Bacteria</taxon>
        <taxon>Bacillati</taxon>
        <taxon>Bacillota</taxon>
        <taxon>Clostridia</taxon>
        <taxon>Eubacteriales</taxon>
        <taxon>Peptococcaceae</taxon>
        <taxon>Desulforamulus</taxon>
    </lineage>
</organism>
<dbReference type="RefSeq" id="WP_072910493.1">
    <property type="nucleotide sequence ID" value="NZ_FRAR01000005.1"/>
</dbReference>
<proteinExistence type="inferred from homology"/>
<dbReference type="PANTHER" id="PTHR30386:SF26">
    <property type="entry name" value="TRANSPORT PROTEIN COMB"/>
    <property type="match status" value="1"/>
</dbReference>
<dbReference type="InterPro" id="IPR050739">
    <property type="entry name" value="MFP"/>
</dbReference>
<evidence type="ECO:0000256" key="3">
    <source>
        <dbReference type="ARBA" id="ARBA00022692"/>
    </source>
</evidence>
<evidence type="ECO:0000256" key="4">
    <source>
        <dbReference type="ARBA" id="ARBA00022989"/>
    </source>
</evidence>
<evidence type="ECO:0000256" key="2">
    <source>
        <dbReference type="ARBA" id="ARBA00009477"/>
    </source>
</evidence>
<dbReference type="PRINTS" id="PR01490">
    <property type="entry name" value="RTXTOXIND"/>
</dbReference>
<feature type="transmembrane region" description="Helical" evidence="6">
    <location>
        <begin position="31"/>
        <end position="52"/>
    </location>
</feature>
<evidence type="ECO:0000313" key="7">
    <source>
        <dbReference type="EMBL" id="SHJ99482.1"/>
    </source>
</evidence>
<name>A0A1M6NV11_9FIRM</name>
<dbReference type="OrthoDB" id="8439633at2"/>
<keyword evidence="5 6" id="KW-0472">Membrane</keyword>
<dbReference type="Gene3D" id="2.40.50.100">
    <property type="match status" value="1"/>
</dbReference>
<comment type="similarity">
    <text evidence="2">Belongs to the membrane fusion protein (MFP) (TC 8.A.1) family.</text>
</comment>
<sequence>MSENKIFRKVALDRLSSPEELDQRLTVVSPIGWMALVAVGLLILAGLLWGIFGRISDKAVGSGIIISGGGITGVAHHAAGQVTDVSVRDGDRVFKGQVIARIEQTGLAAEINKSKENLAAAKKIDLDKLELSGNQLTINLYSQFSEIYRDYLTAQANVNTQKKHYESEKANNENELELAKAQYEAGLRKYNNYKTLYDQGAVSQDELIEVEQEYMNRVYNTKKYKLNELPLAQLKEAEAAFAAQKQRLKYTITVYIADLENNIQKMQRDLLNNNDVIAGVSGRVLEMKLKKGDMLQAGGVICTIAEENEQTDSLEAILYVPVEKGKRIIPGMAVNISPSTVKKEEEGFMLGNVVSVSEYPASSQRMALTLGNPDLVQQLSGNNATIEVRVKLIMDSGTISGYKWSTPQGPAIVIDDGTFCNGEVKVEQKRPISMIIPFIKKILPI</sequence>
<evidence type="ECO:0000256" key="5">
    <source>
        <dbReference type="ARBA" id="ARBA00023136"/>
    </source>
</evidence>
<dbReference type="Proteomes" id="UP000183997">
    <property type="component" value="Unassembled WGS sequence"/>
</dbReference>
<dbReference type="AlphaFoldDB" id="A0A1M6NV11"/>
<dbReference type="EMBL" id="FRAR01000005">
    <property type="protein sequence ID" value="SHJ99482.1"/>
    <property type="molecule type" value="Genomic_DNA"/>
</dbReference>
<gene>
    <name evidence="7" type="ORF">SAMN02745123_00272</name>
</gene>